<reference evidence="2 3" key="1">
    <citation type="submission" date="2021-03" db="EMBL/GenBank/DDBJ databases">
        <title>Genomic Encyclopedia of Type Strains, Phase IV (KMG-IV): sequencing the most valuable type-strain genomes for metagenomic binning, comparative biology and taxonomic classification.</title>
        <authorList>
            <person name="Goeker M."/>
        </authorList>
    </citation>
    <scope>NUCLEOTIDE SEQUENCE [LARGE SCALE GENOMIC DNA]</scope>
    <source>
        <strain evidence="2 3">DSM 21292</strain>
    </source>
</reference>
<evidence type="ECO:0000313" key="2">
    <source>
        <dbReference type="EMBL" id="MBP2244292.1"/>
    </source>
</evidence>
<dbReference type="InterPro" id="IPR012912">
    <property type="entry name" value="Plasmid_pRiA4b_Orf3-like"/>
</dbReference>
<accession>A0ABS4RR72</accession>
<dbReference type="SUPFAM" id="SSF159941">
    <property type="entry name" value="MM3350-like"/>
    <property type="match status" value="1"/>
</dbReference>
<organism evidence="2 3">
    <name type="scientific">Paenibacillus xylanexedens</name>
    <dbReference type="NCBI Taxonomy" id="528191"/>
    <lineage>
        <taxon>Bacteria</taxon>
        <taxon>Bacillati</taxon>
        <taxon>Bacillota</taxon>
        <taxon>Bacilli</taxon>
        <taxon>Bacillales</taxon>
        <taxon>Paenibacillaceae</taxon>
        <taxon>Paenibacillus</taxon>
    </lineage>
</organism>
<keyword evidence="3" id="KW-1185">Reference proteome</keyword>
<gene>
    <name evidence="2" type="ORF">J2Z28_000902</name>
</gene>
<feature type="domain" description="Plasmid pRiA4b Orf3-like" evidence="1">
    <location>
        <begin position="6"/>
        <end position="123"/>
    </location>
</feature>
<dbReference type="EMBL" id="JAGIKV010000002">
    <property type="protein sequence ID" value="MBP2244292.1"/>
    <property type="molecule type" value="Genomic_DNA"/>
</dbReference>
<protein>
    <recommendedName>
        <fullName evidence="1">Plasmid pRiA4b Orf3-like domain-containing protein</fullName>
    </recommendedName>
</protein>
<comment type="caution">
    <text evidence="2">The sequence shown here is derived from an EMBL/GenBank/DDBJ whole genome shotgun (WGS) entry which is preliminary data.</text>
</comment>
<proteinExistence type="predicted"/>
<sequence>MAIYLFKITNKHRKSIWRKIEIQDTQRLGDFDQMIRESFGYDDDHLSAFYRGKAWSAQGYGEIEPGGQGRGANKKIQDLKLQLGDKLEYIYDMGESYISLVELMDIGAEQAGVAYPRVVEKNKQRNKYCEQCKSKGKKQIAVYNVYYFEAESLEQLCEPCMESVEEDIDATEIVY</sequence>
<name>A0ABS4RR72_PAEXY</name>
<dbReference type="Proteomes" id="UP000810207">
    <property type="component" value="Unassembled WGS sequence"/>
</dbReference>
<dbReference type="RefSeq" id="WP_211081327.1">
    <property type="nucleotide sequence ID" value="NZ_CBCSLC010000070.1"/>
</dbReference>
<evidence type="ECO:0000259" key="1">
    <source>
        <dbReference type="Pfam" id="PF07929"/>
    </source>
</evidence>
<dbReference type="InterPro" id="IPR024047">
    <property type="entry name" value="MM3350-like_sf"/>
</dbReference>
<dbReference type="Gene3D" id="3.10.290.30">
    <property type="entry name" value="MM3350-like"/>
    <property type="match status" value="1"/>
</dbReference>
<evidence type="ECO:0000313" key="3">
    <source>
        <dbReference type="Proteomes" id="UP000810207"/>
    </source>
</evidence>
<dbReference type="Pfam" id="PF07929">
    <property type="entry name" value="PRiA4_ORF3"/>
    <property type="match status" value="1"/>
</dbReference>